<dbReference type="GO" id="GO:0004519">
    <property type="term" value="F:endonuclease activity"/>
    <property type="evidence" value="ECO:0007669"/>
    <property type="project" value="InterPro"/>
</dbReference>
<keyword evidence="1" id="KW-0472">Membrane</keyword>
<feature type="domain" description="GIY-YIG" evidence="2">
    <location>
        <begin position="113"/>
        <end position="201"/>
    </location>
</feature>
<dbReference type="PROSITE" id="PS50164">
    <property type="entry name" value="GIY_YIG"/>
    <property type="match status" value="1"/>
</dbReference>
<geneLocation type="mitochondrion" evidence="3"/>
<dbReference type="AlphaFoldDB" id="A0A8A9WFZ1"/>
<protein>
    <recommendedName>
        <fullName evidence="2">GIY-YIG domain-containing protein</fullName>
    </recommendedName>
</protein>
<dbReference type="CDD" id="cd10445">
    <property type="entry name" value="GIY-YIG_bI1_like"/>
    <property type="match status" value="1"/>
</dbReference>
<dbReference type="GeneID" id="70588185"/>
<name>A0A8A9WFZ1_9PEZI</name>
<keyword evidence="1" id="KW-0812">Transmembrane</keyword>
<evidence type="ECO:0000313" key="3">
    <source>
        <dbReference type="EMBL" id="QTT58112.1"/>
    </source>
</evidence>
<evidence type="ECO:0000259" key="2">
    <source>
        <dbReference type="PROSITE" id="PS50164"/>
    </source>
</evidence>
<dbReference type="Gene3D" id="3.40.1440.10">
    <property type="entry name" value="GIY-YIG endonuclease"/>
    <property type="match status" value="1"/>
</dbReference>
<dbReference type="InterPro" id="IPR006350">
    <property type="entry name" value="Intron_endoG1"/>
</dbReference>
<keyword evidence="1" id="KW-1133">Transmembrane helix</keyword>
<dbReference type="RefSeq" id="YP_010248833.1">
    <property type="nucleotide sequence ID" value="NC_060329.1"/>
</dbReference>
<gene>
    <name evidence="3" type="primary">orf228</name>
</gene>
<dbReference type="InterPro" id="IPR035901">
    <property type="entry name" value="GIY-YIG_endonuc_sf"/>
</dbReference>
<feature type="transmembrane region" description="Helical" evidence="1">
    <location>
        <begin position="20"/>
        <end position="50"/>
    </location>
</feature>
<proteinExistence type="predicted"/>
<sequence length="228" mass="26352">MLLLLVYLSKWRLLSLDNVEFYVINILLLESLFLLANSLVLGFLLCYIFLESIFYQYESYCELIGLNNLSICSLPFVRFYSNKKNKINIDLKPVVVYLNSLACKKVILKDNNGKAGIYRWTHIESGKSYVGSSLNLSRILRNYFSISYLEKSNGGNSIIYNALLKYGYSAFMLEILEYCDPKDITNREQYYIDLLRPEYNILRVARSSIPCGDFRNEILKGISAGNRV</sequence>
<dbReference type="InterPro" id="IPR000305">
    <property type="entry name" value="GIY-YIG_endonuc"/>
</dbReference>
<organism evidence="3">
    <name type="scientific">Macrophomina phaseolina</name>
    <dbReference type="NCBI Taxonomy" id="35725"/>
    <lineage>
        <taxon>Eukaryota</taxon>
        <taxon>Fungi</taxon>
        <taxon>Dikarya</taxon>
        <taxon>Ascomycota</taxon>
        <taxon>Pezizomycotina</taxon>
        <taxon>Dothideomycetes</taxon>
        <taxon>Dothideomycetes incertae sedis</taxon>
        <taxon>Botryosphaeriales</taxon>
        <taxon>Botryosphaeriaceae</taxon>
        <taxon>Macrophomina</taxon>
    </lineage>
</organism>
<reference evidence="3" key="1">
    <citation type="submission" date="2021-02" db="EMBL/GenBank/DDBJ databases">
        <authorList>
            <person name="Yu H."/>
            <person name="He Y."/>
            <person name="Yang F."/>
        </authorList>
    </citation>
    <scope>NUCLEOTIDE SEQUENCE</scope>
</reference>
<dbReference type="SUPFAM" id="SSF82771">
    <property type="entry name" value="GIY-YIG endonuclease"/>
    <property type="match status" value="1"/>
</dbReference>
<dbReference type="EMBL" id="MW557546">
    <property type="protein sequence ID" value="QTT58112.1"/>
    <property type="molecule type" value="Genomic_DNA"/>
</dbReference>
<accession>A0A8A9WFZ1</accession>
<evidence type="ECO:0000256" key="1">
    <source>
        <dbReference type="SAM" id="Phobius"/>
    </source>
</evidence>
<dbReference type="Pfam" id="PF01541">
    <property type="entry name" value="GIY-YIG"/>
    <property type="match status" value="1"/>
</dbReference>
<dbReference type="SMART" id="SM00465">
    <property type="entry name" value="GIYc"/>
    <property type="match status" value="1"/>
</dbReference>
<dbReference type="NCBIfam" id="TIGR01453">
    <property type="entry name" value="grpIintron_endo"/>
    <property type="match status" value="1"/>
</dbReference>
<keyword evidence="3" id="KW-0496">Mitochondrion</keyword>